<gene>
    <name evidence="9" type="ORF">F0P96_04300</name>
</gene>
<keyword evidence="2 5" id="KW-0645">Protease</keyword>
<feature type="chain" id="PRO_5041694839" evidence="6">
    <location>
        <begin position="36"/>
        <end position="573"/>
    </location>
</feature>
<evidence type="ECO:0000256" key="3">
    <source>
        <dbReference type="ARBA" id="ARBA00022801"/>
    </source>
</evidence>
<evidence type="ECO:0000259" key="8">
    <source>
        <dbReference type="Pfam" id="PF18962"/>
    </source>
</evidence>
<feature type="active site" description="Charge relay system" evidence="5">
    <location>
        <position position="246"/>
    </location>
</feature>
<dbReference type="PRINTS" id="PR00723">
    <property type="entry name" value="SUBTILISIN"/>
</dbReference>
<feature type="active site" description="Charge relay system" evidence="5">
    <location>
        <position position="424"/>
    </location>
</feature>
<protein>
    <submittedName>
        <fullName evidence="9">S8 family serine peptidase</fullName>
    </submittedName>
</protein>
<feature type="active site" description="Charge relay system" evidence="5">
    <location>
        <position position="206"/>
    </location>
</feature>
<dbReference type="InterPro" id="IPR050131">
    <property type="entry name" value="Peptidase_S8_subtilisin-like"/>
</dbReference>
<feature type="signal peptide" evidence="6">
    <location>
        <begin position="1"/>
        <end position="35"/>
    </location>
</feature>
<feature type="domain" description="Secretion system C-terminal sorting" evidence="8">
    <location>
        <begin position="494"/>
        <end position="562"/>
    </location>
</feature>
<feature type="domain" description="Peptidase S8/S53" evidence="7">
    <location>
        <begin position="197"/>
        <end position="470"/>
    </location>
</feature>
<reference evidence="9 10" key="1">
    <citation type="submission" date="2019-09" db="EMBL/GenBank/DDBJ databases">
        <title>Genome sequence of Hymenobacter sp. M3.</title>
        <authorList>
            <person name="Srinivasan S."/>
        </authorList>
    </citation>
    <scope>NUCLEOTIDE SEQUENCE [LARGE SCALE GENOMIC DNA]</scope>
    <source>
        <strain evidence="9 10">M3</strain>
    </source>
</reference>
<dbReference type="Gene3D" id="3.40.50.200">
    <property type="entry name" value="Peptidase S8/S53 domain"/>
    <property type="match status" value="1"/>
</dbReference>
<dbReference type="GO" id="GO:0004252">
    <property type="term" value="F:serine-type endopeptidase activity"/>
    <property type="evidence" value="ECO:0007669"/>
    <property type="project" value="UniProtKB-UniRule"/>
</dbReference>
<dbReference type="SUPFAM" id="SSF52743">
    <property type="entry name" value="Subtilisin-like"/>
    <property type="match status" value="1"/>
</dbReference>
<keyword evidence="10" id="KW-1185">Reference proteome</keyword>
<dbReference type="PANTHER" id="PTHR43806:SF67">
    <property type="entry name" value="EGF-LIKE DOMAIN-CONTAINING PROTEIN"/>
    <property type="match status" value="1"/>
</dbReference>
<evidence type="ECO:0000256" key="5">
    <source>
        <dbReference type="PROSITE-ProRule" id="PRU01240"/>
    </source>
</evidence>
<comment type="similarity">
    <text evidence="1 5">Belongs to the peptidase S8 family.</text>
</comment>
<dbReference type="InterPro" id="IPR036852">
    <property type="entry name" value="Peptidase_S8/S53_dom_sf"/>
</dbReference>
<dbReference type="InterPro" id="IPR026444">
    <property type="entry name" value="Secre_tail"/>
</dbReference>
<comment type="caution">
    <text evidence="9">The sequence shown here is derived from an EMBL/GenBank/DDBJ whole genome shotgun (WGS) entry which is preliminary data.</text>
</comment>
<accession>A0AA88K188</accession>
<dbReference type="InterPro" id="IPR015500">
    <property type="entry name" value="Peptidase_S8_subtilisin-rel"/>
</dbReference>
<dbReference type="EMBL" id="VTWU01000001">
    <property type="protein sequence ID" value="KAA9339844.1"/>
    <property type="molecule type" value="Genomic_DNA"/>
</dbReference>
<dbReference type="Pfam" id="PF18962">
    <property type="entry name" value="Por_Secre_tail"/>
    <property type="match status" value="1"/>
</dbReference>
<evidence type="ECO:0000313" key="10">
    <source>
        <dbReference type="Proteomes" id="UP000326380"/>
    </source>
</evidence>
<dbReference type="CDD" id="cd07493">
    <property type="entry name" value="Peptidases_S8_9"/>
    <property type="match status" value="1"/>
</dbReference>
<keyword evidence="3 5" id="KW-0378">Hydrolase</keyword>
<evidence type="ECO:0000259" key="7">
    <source>
        <dbReference type="Pfam" id="PF00082"/>
    </source>
</evidence>
<dbReference type="InterPro" id="IPR000209">
    <property type="entry name" value="Peptidase_S8/S53_dom"/>
</dbReference>
<evidence type="ECO:0000256" key="4">
    <source>
        <dbReference type="ARBA" id="ARBA00022825"/>
    </source>
</evidence>
<dbReference type="PROSITE" id="PS51892">
    <property type="entry name" value="SUBTILASE"/>
    <property type="match status" value="1"/>
</dbReference>
<keyword evidence="6" id="KW-0732">Signal</keyword>
<dbReference type="PANTHER" id="PTHR43806">
    <property type="entry name" value="PEPTIDASE S8"/>
    <property type="match status" value="1"/>
</dbReference>
<organism evidence="9 10">
    <name type="scientific">Hymenobacter busanensis</name>
    <dbReference type="NCBI Taxonomy" id="2607656"/>
    <lineage>
        <taxon>Bacteria</taxon>
        <taxon>Pseudomonadati</taxon>
        <taxon>Bacteroidota</taxon>
        <taxon>Cytophagia</taxon>
        <taxon>Cytophagales</taxon>
        <taxon>Hymenobacteraceae</taxon>
        <taxon>Hymenobacter</taxon>
    </lineage>
</organism>
<proteinExistence type="inferred from homology"/>
<dbReference type="Proteomes" id="UP000326380">
    <property type="component" value="Unassembled WGS sequence"/>
</dbReference>
<evidence type="ECO:0000256" key="6">
    <source>
        <dbReference type="SAM" id="SignalP"/>
    </source>
</evidence>
<evidence type="ECO:0000313" key="9">
    <source>
        <dbReference type="EMBL" id="KAA9339844.1"/>
    </source>
</evidence>
<evidence type="ECO:0000256" key="1">
    <source>
        <dbReference type="ARBA" id="ARBA00011073"/>
    </source>
</evidence>
<dbReference type="Pfam" id="PF00082">
    <property type="entry name" value="Peptidase_S8"/>
    <property type="match status" value="1"/>
</dbReference>
<name>A0AA88K188_9BACT</name>
<dbReference type="AlphaFoldDB" id="A0AA88K188"/>
<keyword evidence="4 5" id="KW-0720">Serine protease</keyword>
<evidence type="ECO:0000256" key="2">
    <source>
        <dbReference type="ARBA" id="ARBA00022670"/>
    </source>
</evidence>
<dbReference type="InterPro" id="IPR023827">
    <property type="entry name" value="Peptidase_S8_Asp-AS"/>
</dbReference>
<dbReference type="GO" id="GO:0006508">
    <property type="term" value="P:proteolysis"/>
    <property type="evidence" value="ECO:0007669"/>
    <property type="project" value="UniProtKB-KW"/>
</dbReference>
<dbReference type="PROSITE" id="PS00136">
    <property type="entry name" value="SUBTILASE_ASP"/>
    <property type="match status" value="1"/>
</dbReference>
<sequence>MRILSSLICFLASLLMRFFSLVALLAGLSLATAEAAPRPPARPAGTVRRHLIYFRDKAGTPFTVGQPQAFLSARAIQRRQRQGIAVQPRDLPVSPSYVAQVKAVPGVQLWYTSRWFNAAVVACDSAALGQLRAKPFVVSAQTLNRNAKTPPRVEVVKEAAETQTTAQRTAHDKTYGQAFWQANMIGAVALHNAGFRGEGMHIAVLDAGFPGVNQTAPFASLRNENRLLSTFDFVDHDRGVYEKNSHGTNTLSCMGANQANVYIGTAPKASYHLLLTEDVFSEHPIEEANWLIAAEYADSAGVDIISSSLGYTTFDAPSRDHTYADMNGRTALASRAATVAARTGILVVNSAGNDGNNSWRYIGAPADADSVLTVGAVDSMGLRAAFSSVGPTSDGRIKPNLSAQGVIAAIVSPSGLVGRGNGTSFACPVLAGMAASFWQANPTLTAQQVLQFLQQSASQATAPNNLIGYGIPNAERANILAKTGTPTAGGQLSIFPNPTSRELYLSLPADLRNQPLHVVIHDVRGALIGEQLLAPSGAAQVPLRVPALRSGMYLCTVEPQGGGKTHTLRFLQY</sequence>